<feature type="transmembrane region" description="Helical" evidence="12">
    <location>
        <begin position="637"/>
        <end position="660"/>
    </location>
</feature>
<dbReference type="Proteomes" id="UP000186698">
    <property type="component" value="Chromosome 3S"/>
</dbReference>
<keyword evidence="5" id="KW-0732">Signal</keyword>
<keyword evidence="3" id="KW-1003">Cell membrane</keyword>
<dbReference type="OrthoDB" id="5984008at2759"/>
<evidence type="ECO:0000256" key="11">
    <source>
        <dbReference type="ARBA" id="ARBA00023224"/>
    </source>
</evidence>
<feature type="transmembrane region" description="Helical" evidence="12">
    <location>
        <begin position="792"/>
        <end position="816"/>
    </location>
</feature>
<keyword evidence="10" id="KW-0325">Glycoprotein</keyword>
<feature type="transmembrane region" description="Helical" evidence="12">
    <location>
        <begin position="974"/>
        <end position="994"/>
    </location>
</feature>
<feature type="transmembrane region" description="Helical" evidence="12">
    <location>
        <begin position="680"/>
        <end position="699"/>
    </location>
</feature>
<dbReference type="PANTHER" id="PTHR24061">
    <property type="entry name" value="CALCIUM-SENSING RECEPTOR-RELATED"/>
    <property type="match status" value="1"/>
</dbReference>
<reference evidence="14" key="1">
    <citation type="submission" date="2024-06" db="UniProtKB">
        <authorList>
            <consortium name="RefSeq"/>
        </authorList>
    </citation>
    <scope>NUCLEOTIDE SEQUENCE [LARGE SCALE GENOMIC DNA]</scope>
    <source>
        <strain evidence="14">J_2021</strain>
    </source>
</reference>
<name>A0A8J0U512_XENLA</name>
<keyword evidence="7" id="KW-0297">G-protein coupled receptor</keyword>
<dbReference type="GO" id="GO:0005886">
    <property type="term" value="C:plasma membrane"/>
    <property type="evidence" value="ECO:0000318"/>
    <property type="project" value="GO_Central"/>
</dbReference>
<evidence type="ECO:0000256" key="4">
    <source>
        <dbReference type="ARBA" id="ARBA00022692"/>
    </source>
</evidence>
<feature type="transmembrane region" description="Helical" evidence="12">
    <location>
        <begin position="939"/>
        <end position="962"/>
    </location>
</feature>
<dbReference type="PANTHER" id="PTHR24061:SF628">
    <property type="entry name" value="EXTRACELLULAR CALCIUM-SENSING RECEPTOR"/>
    <property type="match status" value="1"/>
</dbReference>
<evidence type="ECO:0000259" key="13">
    <source>
        <dbReference type="PROSITE" id="PS50259"/>
    </source>
</evidence>
<evidence type="ECO:0000256" key="10">
    <source>
        <dbReference type="ARBA" id="ARBA00023180"/>
    </source>
</evidence>
<feature type="transmembrane region" description="Helical" evidence="12">
    <location>
        <begin position="760"/>
        <end position="780"/>
    </location>
</feature>
<dbReference type="InterPro" id="IPR017978">
    <property type="entry name" value="GPCR_3_C"/>
</dbReference>
<evidence type="ECO:0000256" key="5">
    <source>
        <dbReference type="ARBA" id="ARBA00022729"/>
    </source>
</evidence>
<dbReference type="InterPro" id="IPR017979">
    <property type="entry name" value="GPCR_3_CS"/>
</dbReference>
<comment type="subcellular location">
    <subcellularLocation>
        <location evidence="1">Cell membrane</location>
        <topology evidence="1">Multi-pass membrane protein</topology>
    </subcellularLocation>
</comment>
<dbReference type="PROSITE" id="PS00981">
    <property type="entry name" value="G_PROTEIN_RECEP_F3_3"/>
    <property type="match status" value="2"/>
</dbReference>
<dbReference type="Gene3D" id="3.40.50.2300">
    <property type="match status" value="2"/>
</dbReference>
<evidence type="ECO:0000313" key="14">
    <source>
        <dbReference type="Proteomes" id="UP000186698"/>
    </source>
</evidence>
<dbReference type="InterPro" id="IPR001828">
    <property type="entry name" value="ANF_lig-bd_rcpt"/>
</dbReference>
<dbReference type="Pfam" id="PF01094">
    <property type="entry name" value="ANF_receptor"/>
    <property type="match status" value="1"/>
</dbReference>
<dbReference type="Pfam" id="PF07562">
    <property type="entry name" value="NCD3G"/>
    <property type="match status" value="1"/>
</dbReference>
<dbReference type="PRINTS" id="PR00248">
    <property type="entry name" value="GPCRMGR"/>
</dbReference>
<keyword evidence="4 12" id="KW-0812">Transmembrane</keyword>
<dbReference type="AlphaFoldDB" id="A0A8J0U512"/>
<evidence type="ECO:0000256" key="12">
    <source>
        <dbReference type="SAM" id="Phobius"/>
    </source>
</evidence>
<keyword evidence="8 12" id="KW-0472">Membrane</keyword>
<keyword evidence="11" id="KW-0807">Transducer</keyword>
<evidence type="ECO:0000256" key="9">
    <source>
        <dbReference type="ARBA" id="ARBA00023170"/>
    </source>
</evidence>
<dbReference type="InterPro" id="IPR028082">
    <property type="entry name" value="Peripla_BP_I"/>
</dbReference>
<keyword evidence="14" id="KW-1185">Reference proteome</keyword>
<keyword evidence="9 15" id="KW-0675">Receptor</keyword>
<feature type="transmembrane region" description="Helical" evidence="12">
    <location>
        <begin position="1006"/>
        <end position="1030"/>
    </location>
</feature>
<feature type="transmembrane region" description="Helical" evidence="12">
    <location>
        <begin position="730"/>
        <end position="748"/>
    </location>
</feature>
<evidence type="ECO:0000256" key="3">
    <source>
        <dbReference type="ARBA" id="ARBA00022475"/>
    </source>
</evidence>
<protein>
    <submittedName>
        <fullName evidence="15">Extracellular calcium-sensing receptor</fullName>
    </submittedName>
</protein>
<keyword evidence="6 12" id="KW-1133">Transmembrane helix</keyword>
<feature type="domain" description="G-protein coupled receptors family 3 profile" evidence="13">
    <location>
        <begin position="903"/>
        <end position="1044"/>
    </location>
</feature>
<evidence type="ECO:0000256" key="6">
    <source>
        <dbReference type="ARBA" id="ARBA00022989"/>
    </source>
</evidence>
<organism evidence="14 15">
    <name type="scientific">Xenopus laevis</name>
    <name type="common">African clawed frog</name>
    <dbReference type="NCBI Taxonomy" id="8355"/>
    <lineage>
        <taxon>Eukaryota</taxon>
        <taxon>Metazoa</taxon>
        <taxon>Chordata</taxon>
        <taxon>Craniata</taxon>
        <taxon>Vertebrata</taxon>
        <taxon>Euteleostomi</taxon>
        <taxon>Amphibia</taxon>
        <taxon>Batrachia</taxon>
        <taxon>Anura</taxon>
        <taxon>Pipoidea</taxon>
        <taxon>Pipidae</taxon>
        <taxon>Xenopodinae</taxon>
        <taxon>Xenopus</taxon>
        <taxon>Xenopus</taxon>
    </lineage>
</organism>
<dbReference type="PROSITE" id="PS50259">
    <property type="entry name" value="G_PROTEIN_RECEP_F3_4"/>
    <property type="match status" value="2"/>
</dbReference>
<dbReference type="Gene3D" id="2.10.50.30">
    <property type="entry name" value="GPCR, family 3, nine cysteines domain"/>
    <property type="match status" value="1"/>
</dbReference>
<accession>A0A8J0U512</accession>
<dbReference type="FunFam" id="3.40.50.2300:FF:000519">
    <property type="entry name" value="Vomeronasal 2 receptor, a18"/>
    <property type="match status" value="1"/>
</dbReference>
<proteinExistence type="inferred from homology"/>
<feature type="transmembrane region" description="Helical" evidence="12">
    <location>
        <begin position="570"/>
        <end position="590"/>
    </location>
</feature>
<feature type="transmembrane region" description="Helical" evidence="12">
    <location>
        <begin position="602"/>
        <end position="625"/>
    </location>
</feature>
<dbReference type="InterPro" id="IPR038550">
    <property type="entry name" value="GPCR_3_9-Cys_sf"/>
</dbReference>
<dbReference type="InterPro" id="IPR011500">
    <property type="entry name" value="GPCR_3_9-Cys_dom"/>
</dbReference>
<evidence type="ECO:0000313" key="15">
    <source>
        <dbReference type="RefSeq" id="XP_018095079.2"/>
    </source>
</evidence>
<evidence type="ECO:0000256" key="8">
    <source>
        <dbReference type="ARBA" id="ARBA00023136"/>
    </source>
</evidence>
<evidence type="ECO:0000256" key="7">
    <source>
        <dbReference type="ARBA" id="ARBA00023040"/>
    </source>
</evidence>
<feature type="domain" description="G-protein coupled receptors family 3 profile" evidence="13">
    <location>
        <begin position="566"/>
        <end position="830"/>
    </location>
</feature>
<reference evidence="15" key="2">
    <citation type="submission" date="2025-08" db="UniProtKB">
        <authorList>
            <consortium name="RefSeq"/>
        </authorList>
    </citation>
    <scope>IDENTIFICATION</scope>
    <source>
        <strain evidence="15">J_2021</strain>
        <tissue evidence="15">Erythrocytes</tissue>
    </source>
</reference>
<dbReference type="KEGG" id="xla:108703462"/>
<comment type="similarity">
    <text evidence="2">Belongs to the G-protein coupled receptor 3 family.</text>
</comment>
<dbReference type="FunFam" id="2.10.50.30:FF:000002">
    <property type="entry name" value="Vomeronasal 2 receptor, h1"/>
    <property type="match status" value="1"/>
</dbReference>
<dbReference type="RefSeq" id="XP_018095079.2">
    <property type="nucleotide sequence ID" value="XM_018239590.2"/>
</dbReference>
<dbReference type="GeneID" id="108703462"/>
<dbReference type="Pfam" id="PF00003">
    <property type="entry name" value="7tm_3"/>
    <property type="match status" value="2"/>
</dbReference>
<dbReference type="InterPro" id="IPR000068">
    <property type="entry name" value="GPCR_3_Ca_sens_rcpt-rel"/>
</dbReference>
<dbReference type="SUPFAM" id="SSF53822">
    <property type="entry name" value="Periplasmic binding protein-like I"/>
    <property type="match status" value="1"/>
</dbReference>
<evidence type="ECO:0000256" key="1">
    <source>
        <dbReference type="ARBA" id="ARBA00004651"/>
    </source>
</evidence>
<dbReference type="InterPro" id="IPR000337">
    <property type="entry name" value="GPCR_3"/>
</dbReference>
<gene>
    <name evidence="15" type="primary">LOC108703462</name>
</gene>
<dbReference type="FunFam" id="3.40.50.2300:FF:000067">
    <property type="entry name" value="Olfactory receptor C family, h1"/>
    <property type="match status" value="1"/>
</dbReference>
<dbReference type="FunFam" id="3.40.50.2300:FF:000125">
    <property type="entry name" value="Vomeronasal 2, receptor 88"/>
    <property type="match status" value="1"/>
</dbReference>
<dbReference type="PRINTS" id="PR00592">
    <property type="entry name" value="CASENSINGR"/>
</dbReference>
<evidence type="ECO:0000256" key="2">
    <source>
        <dbReference type="ARBA" id="ARBA00007242"/>
    </source>
</evidence>
<sequence>MKELSAMSQSGDIIIGGVVPVHVDKTYPATSFTEKPSSAICKTFRFENYQRIQALRFAVEEINNDPNLLPNITLGYQIFDSCTVLQRALSGTLQILTGHKEPVPNYRCQQAVPLAAIIGHSISTYSMMLAHILGLYRYPQISHFSTSSLLSDRTQFHSFFRTVPSDAFQSQGLAQLVLHFGWTWVGLVATDNDYGQQGIQMIKRDILNAGACVAFTENIILSQKDRNAPQIALTIKQSTAKAVIFFSTDLDLLFVLDELLRQNISEKILVASEAWATSAFLAIDKYSGILSGTVGFALHSGTIPGFKDFLNSINPSSFLDDELLKTFWEQAFGCKFQEKTNATGPLLKICTGSEELGNIQNSYNDVSGLRVTYNIYTAVQVIAKALHDLSRCIEGDGPFSQGTCANIRKFEPWQLLHYMKQVHLKTGSETEFFFHENGDPTAIYDIINWQFRPLGKIQQVKVGSYDMGATTGNIFSVNISALNWSTGQKEVPQSICSQSCQPGFSKAVLPGKPVCCFECVPCHQSEISNKTDSPYCSKCPWDMWPNSNRDRCLPKPREFLSYEDSLGKTLATASVSSSLVPVAILGLFIHYKITPIVRANNYLLSCLLLVSLSLCFLCSLFFIGYPQPETCHLRQVTFGMVFALCISCILAKTFIVVIAFKATKPDSSLKKWTRPRISYIIVFLCVVIQTFLCMIWLMLSPPFFEENISTKLGVVIVECNDGSSTAFWSMLGYLGLLASVSFFVAFLARRLPDSFNEAKFITFSMGTFLSVWISFIPASVSARGKYTVAMEIFAILSSTWALVVCMFVPKCFIILFRPNMNSREHIMGKERDTDYCPDLEYVFASSDFRKCLKVLVCSLFFRFQFPSAAQVVLLDLIKLCFQENPFGVMSVASVPWDIYQTKQLCICGMWLIFSPPFFEHDTDTKPGIIIVNCSQGSPIAFWCMLGYLGLLATISFIVAFLARRLPDSFNEAKFITFSMLAFLSVWVSFIPAYLCAHGMYTVAMEVFAILSSSWALIVCIFVPKCFIVLFRPQMNSREHLTIKSLGTS</sequence>
<dbReference type="GO" id="GO:0004930">
    <property type="term" value="F:G protein-coupled receptor activity"/>
    <property type="evidence" value="ECO:0000318"/>
    <property type="project" value="GO_Central"/>
</dbReference>